<keyword evidence="2" id="KW-1185">Reference proteome</keyword>
<name>A0A926ZZM1_9NOST</name>
<comment type="caution">
    <text evidence="1">The sequence shown here is derived from an EMBL/GenBank/DDBJ whole genome shotgun (WGS) entry which is preliminary data.</text>
</comment>
<dbReference type="InterPro" id="IPR029787">
    <property type="entry name" value="Nucleotide_cyclase"/>
</dbReference>
<proteinExistence type="predicted"/>
<accession>A0A926ZZM1</accession>
<reference evidence="2" key="1">
    <citation type="journal article" date="2020" name="ISME J.">
        <title>Comparative genomics reveals insights into cyanobacterial evolution and habitat adaptation.</title>
        <authorList>
            <person name="Chen M.Y."/>
            <person name="Teng W.K."/>
            <person name="Zhao L."/>
            <person name="Hu C.X."/>
            <person name="Zhou Y.K."/>
            <person name="Han B.P."/>
            <person name="Song L.R."/>
            <person name="Shu W.S."/>
        </authorList>
    </citation>
    <scope>NUCLEOTIDE SEQUENCE [LARGE SCALE GENOMIC DNA]</scope>
    <source>
        <strain evidence="2">FACHB-251</strain>
    </source>
</reference>
<dbReference type="Proteomes" id="UP000662185">
    <property type="component" value="Unassembled WGS sequence"/>
</dbReference>
<organism evidence="1 2">
    <name type="scientific">Anabaena sphaerica FACHB-251</name>
    <dbReference type="NCBI Taxonomy" id="2692883"/>
    <lineage>
        <taxon>Bacteria</taxon>
        <taxon>Bacillati</taxon>
        <taxon>Cyanobacteriota</taxon>
        <taxon>Cyanophyceae</taxon>
        <taxon>Nostocales</taxon>
        <taxon>Nostocaceae</taxon>
        <taxon>Anabaena</taxon>
    </lineage>
</organism>
<dbReference type="SUPFAM" id="SSF55073">
    <property type="entry name" value="Nucleotide cyclase"/>
    <property type="match status" value="1"/>
</dbReference>
<gene>
    <name evidence="1" type="ORF">H6G06_04560</name>
</gene>
<evidence type="ECO:0000313" key="1">
    <source>
        <dbReference type="EMBL" id="MBD2292774.1"/>
    </source>
</evidence>
<dbReference type="RefSeq" id="WP_190557517.1">
    <property type="nucleotide sequence ID" value="NZ_JACJQU010000002.1"/>
</dbReference>
<protein>
    <recommendedName>
        <fullName evidence="3">Guanylate cyclase domain-containing protein</fullName>
    </recommendedName>
</protein>
<dbReference type="Gene3D" id="3.30.70.1230">
    <property type="entry name" value="Nucleotide cyclase"/>
    <property type="match status" value="1"/>
</dbReference>
<dbReference type="AlphaFoldDB" id="A0A926ZZM1"/>
<evidence type="ECO:0000313" key="2">
    <source>
        <dbReference type="Proteomes" id="UP000662185"/>
    </source>
</evidence>
<sequence length="55" mass="6099">MIRKTFGRYLTDEVVATLLKCPDGLKISGKRQKITIVTSDLRGFTALSEQLASEV</sequence>
<evidence type="ECO:0008006" key="3">
    <source>
        <dbReference type="Google" id="ProtNLM"/>
    </source>
</evidence>
<dbReference type="EMBL" id="JACJQU010000002">
    <property type="protein sequence ID" value="MBD2292774.1"/>
    <property type="molecule type" value="Genomic_DNA"/>
</dbReference>